<dbReference type="RefSeq" id="WP_143649019.1">
    <property type="nucleotide sequence ID" value="NZ_JABJXA010000168.1"/>
</dbReference>
<evidence type="ECO:0000256" key="1">
    <source>
        <dbReference type="SAM" id="MobiDB-lite"/>
    </source>
</evidence>
<sequence length="68" mass="6866">MPSRHRKPRPDCDGVFVGVALVAANLFGLGFAATQVAGEHSVSAARVADVPPTDGSPDARPAPGAAEE</sequence>
<gene>
    <name evidence="4" type="ORF">FNX44_016505</name>
    <name evidence="3" type="ORF">H3147_21620</name>
</gene>
<comment type="caution">
    <text evidence="4">The sequence shown here is derived from an EMBL/GenBank/DDBJ whole genome shotgun (WGS) entry which is preliminary data.</text>
</comment>
<reference evidence="3" key="3">
    <citation type="journal article" name="Syst. Appl. Microbiol.">
        <title>Streptomyces alkaliterrae sp. nov., isolated from an alkaline soil, and emended descriptions of Streptomyces alkaliphilus, Streptomyces calidiresistens and Streptomyces durbertensis.</title>
        <authorList>
            <person name="Swiecimska M."/>
            <person name="Golinska P."/>
            <person name="Nouioui I."/>
            <person name="Wypij M."/>
            <person name="Rai M."/>
            <person name="Sangal V."/>
            <person name="Goodfellow M."/>
        </authorList>
    </citation>
    <scope>NUCLEOTIDE SEQUENCE</scope>
    <source>
        <strain evidence="3">OF8</strain>
    </source>
</reference>
<keyword evidence="2" id="KW-0472">Membrane</keyword>
<dbReference type="AlphaFoldDB" id="A0A5P0YVD9"/>
<evidence type="ECO:0000256" key="2">
    <source>
        <dbReference type="SAM" id="Phobius"/>
    </source>
</evidence>
<dbReference type="EMBL" id="VJYK02000169">
    <property type="protein sequence ID" value="MQS03442.1"/>
    <property type="molecule type" value="Genomic_DNA"/>
</dbReference>
<dbReference type="Proteomes" id="UP000517765">
    <property type="component" value="Unassembled WGS sequence"/>
</dbReference>
<evidence type="ECO:0000313" key="6">
    <source>
        <dbReference type="Proteomes" id="UP000517765"/>
    </source>
</evidence>
<keyword evidence="2" id="KW-1133">Transmembrane helix</keyword>
<evidence type="ECO:0000313" key="3">
    <source>
        <dbReference type="EMBL" id="MBB1261389.1"/>
    </source>
</evidence>
<dbReference type="EMBL" id="JABJXA010000168">
    <property type="protein sequence ID" value="MBB1261389.1"/>
    <property type="molecule type" value="Genomic_DNA"/>
</dbReference>
<keyword evidence="2" id="KW-0812">Transmembrane</keyword>
<feature type="transmembrane region" description="Helical" evidence="2">
    <location>
        <begin position="12"/>
        <end position="33"/>
    </location>
</feature>
<evidence type="ECO:0000313" key="4">
    <source>
        <dbReference type="EMBL" id="MQS03442.1"/>
    </source>
</evidence>
<reference evidence="4 5" key="1">
    <citation type="submission" date="2019-10" db="EMBL/GenBank/DDBJ databases">
        <title>Streptomyces sp. nov., a novel actinobacterium isolated from alkaline environment.</title>
        <authorList>
            <person name="Golinska P."/>
        </authorList>
    </citation>
    <scope>NUCLEOTIDE SEQUENCE [LARGE SCALE GENOMIC DNA]</scope>
    <source>
        <strain evidence="4 5">OF1</strain>
    </source>
</reference>
<keyword evidence="5" id="KW-1185">Reference proteome</keyword>
<name>A0A5P0YVD9_9ACTN</name>
<protein>
    <submittedName>
        <fullName evidence="4">Uncharacterized protein</fullName>
    </submittedName>
</protein>
<evidence type="ECO:0000313" key="5">
    <source>
        <dbReference type="Proteomes" id="UP000320857"/>
    </source>
</evidence>
<dbReference type="Proteomes" id="UP000320857">
    <property type="component" value="Unassembled WGS sequence"/>
</dbReference>
<organism evidence="4 5">
    <name type="scientific">Streptomyces alkaliterrae</name>
    <dbReference type="NCBI Taxonomy" id="2213162"/>
    <lineage>
        <taxon>Bacteria</taxon>
        <taxon>Bacillati</taxon>
        <taxon>Actinomycetota</taxon>
        <taxon>Actinomycetes</taxon>
        <taxon>Kitasatosporales</taxon>
        <taxon>Streptomycetaceae</taxon>
        <taxon>Streptomyces</taxon>
    </lineage>
</organism>
<accession>A0A5P0YVD9</accession>
<reference evidence="6" key="2">
    <citation type="submission" date="2020-05" db="EMBL/GenBank/DDBJ databases">
        <title>Classification of alakaliphilic streptomycetes isolated from an alkaline soil next to Lonar Crater, India and a proposal for the recognition of Streptomyces alkaliterrae sp. nov.</title>
        <authorList>
            <person name="Golinska P."/>
        </authorList>
    </citation>
    <scope>NUCLEOTIDE SEQUENCE [LARGE SCALE GENOMIC DNA]</scope>
    <source>
        <strain evidence="6">OF8</strain>
    </source>
</reference>
<feature type="region of interest" description="Disordered" evidence="1">
    <location>
        <begin position="41"/>
        <end position="68"/>
    </location>
</feature>
<proteinExistence type="predicted"/>